<dbReference type="AlphaFoldDB" id="A0A2S7K403"/>
<dbReference type="OrthoDB" id="7570189at2"/>
<proteinExistence type="predicted"/>
<name>A0A2S7K403_9PROT</name>
<dbReference type="EMBL" id="PJCH01000009">
    <property type="protein sequence ID" value="PQA87240.1"/>
    <property type="molecule type" value="Genomic_DNA"/>
</dbReference>
<accession>A0A2S7K403</accession>
<dbReference type="Proteomes" id="UP000239504">
    <property type="component" value="Unassembled WGS sequence"/>
</dbReference>
<reference evidence="1 2" key="1">
    <citation type="submission" date="2017-12" db="EMBL/GenBank/DDBJ databases">
        <authorList>
            <person name="Hurst M.R.H."/>
        </authorList>
    </citation>
    <scope>NUCLEOTIDE SEQUENCE [LARGE SCALE GENOMIC DNA]</scope>
    <source>
        <strain evidence="1 2">SY-3-19</strain>
    </source>
</reference>
<dbReference type="Pfam" id="PF05521">
    <property type="entry name" value="Phage_HCP"/>
    <property type="match status" value="1"/>
</dbReference>
<dbReference type="InterPro" id="IPR038666">
    <property type="entry name" value="SSP1_head-tail_sf"/>
</dbReference>
<organism evidence="1 2">
    <name type="scientific">Hyphococcus luteus</name>
    <dbReference type="NCBI Taxonomy" id="2058213"/>
    <lineage>
        <taxon>Bacteria</taxon>
        <taxon>Pseudomonadati</taxon>
        <taxon>Pseudomonadota</taxon>
        <taxon>Alphaproteobacteria</taxon>
        <taxon>Parvularculales</taxon>
        <taxon>Parvularculaceae</taxon>
        <taxon>Hyphococcus</taxon>
    </lineage>
</organism>
<dbReference type="Gene3D" id="2.40.10.270">
    <property type="entry name" value="Bacteriophage SPP1 head-tail adaptor protein"/>
    <property type="match status" value="1"/>
</dbReference>
<sequence>MIGALRHKIELLTPERTEDEAGGASIAYMPGPELWADVERLSSTRDFAGDRENRLKRIAATIRFRADIALGTRLVFAGETYETVSIESGDGREKRLTLICEEILS</sequence>
<dbReference type="InterPro" id="IPR008767">
    <property type="entry name" value="Phage_SPP1_head-tail_adaptor"/>
</dbReference>
<gene>
    <name evidence="1" type="ORF">CW354_12465</name>
</gene>
<evidence type="ECO:0000313" key="1">
    <source>
        <dbReference type="EMBL" id="PQA87240.1"/>
    </source>
</evidence>
<keyword evidence="2" id="KW-1185">Reference proteome</keyword>
<protein>
    <recommendedName>
        <fullName evidence="3">Head-tail adaptor protein</fullName>
    </recommendedName>
</protein>
<evidence type="ECO:0008006" key="3">
    <source>
        <dbReference type="Google" id="ProtNLM"/>
    </source>
</evidence>
<comment type="caution">
    <text evidence="1">The sequence shown here is derived from an EMBL/GenBank/DDBJ whole genome shotgun (WGS) entry which is preliminary data.</text>
</comment>
<evidence type="ECO:0000313" key="2">
    <source>
        <dbReference type="Proteomes" id="UP000239504"/>
    </source>
</evidence>
<dbReference type="RefSeq" id="WP_104830427.1">
    <property type="nucleotide sequence ID" value="NZ_PJCH01000009.1"/>
</dbReference>